<protein>
    <recommendedName>
        <fullName evidence="4">Granulins domain-containing protein</fullName>
    </recommendedName>
</protein>
<dbReference type="AlphaFoldDB" id="A0A8X6XUN1"/>
<evidence type="ECO:0008006" key="4">
    <source>
        <dbReference type="Google" id="ProtNLM"/>
    </source>
</evidence>
<reference evidence="2" key="1">
    <citation type="submission" date="2020-08" db="EMBL/GenBank/DDBJ databases">
        <title>Multicomponent nature underlies the extraordinary mechanical properties of spider dragline silk.</title>
        <authorList>
            <person name="Kono N."/>
            <person name="Nakamura H."/>
            <person name="Mori M."/>
            <person name="Yoshida Y."/>
            <person name="Ohtoshi R."/>
            <person name="Malay A.D."/>
            <person name="Moran D.A.P."/>
            <person name="Tomita M."/>
            <person name="Numata K."/>
            <person name="Arakawa K."/>
        </authorList>
    </citation>
    <scope>NUCLEOTIDE SEQUENCE</scope>
</reference>
<sequence length="138" mass="15215">MRLLLLVVILPCVFGAETFCLDGTACPEGTKCCTAEDGQIRCCDIHDYDSGSMIVRSRKTLKDMKILDCCRSRKREKTAPIMVPYLVVPSVASVLIVKFSVRFKSSLSDFASSEAKLSLKSPINRLFIIIGSNDCSNL</sequence>
<gene>
    <name evidence="2" type="primary">NCL1_14950</name>
    <name evidence="2" type="ORF">TNIN_254461</name>
</gene>
<dbReference type="EMBL" id="BMAV01012736">
    <property type="protein sequence ID" value="GFY59661.1"/>
    <property type="molecule type" value="Genomic_DNA"/>
</dbReference>
<proteinExistence type="predicted"/>
<keyword evidence="1" id="KW-0732">Signal</keyword>
<evidence type="ECO:0000313" key="3">
    <source>
        <dbReference type="Proteomes" id="UP000886998"/>
    </source>
</evidence>
<feature type="signal peptide" evidence="1">
    <location>
        <begin position="1"/>
        <end position="15"/>
    </location>
</feature>
<name>A0A8X6XUN1_9ARAC</name>
<evidence type="ECO:0000256" key="1">
    <source>
        <dbReference type="SAM" id="SignalP"/>
    </source>
</evidence>
<comment type="caution">
    <text evidence="2">The sequence shown here is derived from an EMBL/GenBank/DDBJ whole genome shotgun (WGS) entry which is preliminary data.</text>
</comment>
<accession>A0A8X6XUN1</accession>
<evidence type="ECO:0000313" key="2">
    <source>
        <dbReference type="EMBL" id="GFY59661.1"/>
    </source>
</evidence>
<feature type="chain" id="PRO_5036447464" description="Granulins domain-containing protein" evidence="1">
    <location>
        <begin position="16"/>
        <end position="138"/>
    </location>
</feature>
<keyword evidence="3" id="KW-1185">Reference proteome</keyword>
<dbReference type="Proteomes" id="UP000886998">
    <property type="component" value="Unassembled WGS sequence"/>
</dbReference>
<organism evidence="2 3">
    <name type="scientific">Trichonephila inaurata madagascariensis</name>
    <dbReference type="NCBI Taxonomy" id="2747483"/>
    <lineage>
        <taxon>Eukaryota</taxon>
        <taxon>Metazoa</taxon>
        <taxon>Ecdysozoa</taxon>
        <taxon>Arthropoda</taxon>
        <taxon>Chelicerata</taxon>
        <taxon>Arachnida</taxon>
        <taxon>Araneae</taxon>
        <taxon>Araneomorphae</taxon>
        <taxon>Entelegynae</taxon>
        <taxon>Araneoidea</taxon>
        <taxon>Nephilidae</taxon>
        <taxon>Trichonephila</taxon>
        <taxon>Trichonephila inaurata</taxon>
    </lineage>
</organism>